<evidence type="ECO:0000313" key="3">
    <source>
        <dbReference type="EMBL" id="PEN14811.1"/>
    </source>
</evidence>
<dbReference type="RefSeq" id="WP_098073707.1">
    <property type="nucleotide sequence ID" value="NZ_PDEQ01000001.1"/>
</dbReference>
<accession>A0A2A8D1P6</accession>
<evidence type="ECO:0000256" key="2">
    <source>
        <dbReference type="SAM" id="Phobius"/>
    </source>
</evidence>
<keyword evidence="2" id="KW-0472">Membrane</keyword>
<keyword evidence="2" id="KW-1133">Transmembrane helix</keyword>
<feature type="region of interest" description="Disordered" evidence="1">
    <location>
        <begin position="189"/>
        <end position="225"/>
    </location>
</feature>
<keyword evidence="2" id="KW-0812">Transmembrane</keyword>
<dbReference type="EMBL" id="PDEQ01000001">
    <property type="protein sequence ID" value="PEN14811.1"/>
    <property type="molecule type" value="Genomic_DNA"/>
</dbReference>
<dbReference type="Proteomes" id="UP000220102">
    <property type="component" value="Unassembled WGS sequence"/>
</dbReference>
<dbReference type="AlphaFoldDB" id="A0A2A8D1P6"/>
<feature type="compositionally biased region" description="Polar residues" evidence="1">
    <location>
        <begin position="190"/>
        <end position="207"/>
    </location>
</feature>
<sequence length="225" mass="24909">METAPRPYGEDQSFLDWLLEPQTLIALSAVLIGVCGLFVSLYETSLMRQEQRAEVWPRVTLGFTINDTLVTFIAENAGVGPARVQSAEVRHNDSTVANWGELMRRTLSGPLSVNSSVNLVNGRVMSPEKRVEFATFDFRDEEEAAALSESIFDGKTDIRACYCSVYDECWVTSLQNRLSGMRRIGMGFAGSSSAPTGRDSSFSQHLQIRQPEPVPSCDDMNRSAI</sequence>
<evidence type="ECO:0000256" key="1">
    <source>
        <dbReference type="SAM" id="MobiDB-lite"/>
    </source>
</evidence>
<evidence type="ECO:0000313" key="4">
    <source>
        <dbReference type="Proteomes" id="UP000220102"/>
    </source>
</evidence>
<proteinExistence type="predicted"/>
<reference evidence="3 4" key="1">
    <citation type="submission" date="2017-10" db="EMBL/GenBank/DDBJ databases">
        <title>Draft genome of Longibacter Salinarum.</title>
        <authorList>
            <person name="Goh K.M."/>
            <person name="Shamsir M.S."/>
            <person name="Lim S.W."/>
        </authorList>
    </citation>
    <scope>NUCLEOTIDE SEQUENCE [LARGE SCALE GENOMIC DNA]</scope>
    <source>
        <strain evidence="3 4">KCTC 52045</strain>
    </source>
</reference>
<gene>
    <name evidence="3" type="ORF">CRI94_00505</name>
</gene>
<keyword evidence="4" id="KW-1185">Reference proteome</keyword>
<organism evidence="3 4">
    <name type="scientific">Longibacter salinarum</name>
    <dbReference type="NCBI Taxonomy" id="1850348"/>
    <lineage>
        <taxon>Bacteria</taxon>
        <taxon>Pseudomonadati</taxon>
        <taxon>Rhodothermota</taxon>
        <taxon>Rhodothermia</taxon>
        <taxon>Rhodothermales</taxon>
        <taxon>Salisaetaceae</taxon>
        <taxon>Longibacter</taxon>
    </lineage>
</organism>
<protein>
    <submittedName>
        <fullName evidence="3">Uncharacterized protein</fullName>
    </submittedName>
</protein>
<comment type="caution">
    <text evidence="3">The sequence shown here is derived from an EMBL/GenBank/DDBJ whole genome shotgun (WGS) entry which is preliminary data.</text>
</comment>
<name>A0A2A8D1P6_9BACT</name>
<feature type="transmembrane region" description="Helical" evidence="2">
    <location>
        <begin position="23"/>
        <end position="42"/>
    </location>
</feature>
<dbReference type="OrthoDB" id="763750at2"/>